<protein>
    <submittedName>
        <fullName evidence="1">Uncharacterized protein</fullName>
    </submittedName>
</protein>
<proteinExistence type="predicted"/>
<dbReference type="RefSeq" id="WP_344308383.1">
    <property type="nucleotide sequence ID" value="NZ_BAAANY010000005.1"/>
</dbReference>
<comment type="caution">
    <text evidence="1">The sequence shown here is derived from an EMBL/GenBank/DDBJ whole genome shotgun (WGS) entry which is preliminary data.</text>
</comment>
<dbReference type="Proteomes" id="UP001500618">
    <property type="component" value="Unassembled WGS sequence"/>
</dbReference>
<organism evidence="1 2">
    <name type="scientific">Fodinicola feengrottensis</name>
    <dbReference type="NCBI Taxonomy" id="435914"/>
    <lineage>
        <taxon>Bacteria</taxon>
        <taxon>Bacillati</taxon>
        <taxon>Actinomycetota</taxon>
        <taxon>Actinomycetes</taxon>
        <taxon>Mycobacteriales</taxon>
        <taxon>Fodinicola</taxon>
    </lineage>
</organism>
<evidence type="ECO:0000313" key="1">
    <source>
        <dbReference type="EMBL" id="GAA1666578.1"/>
    </source>
</evidence>
<reference evidence="2" key="1">
    <citation type="journal article" date="2019" name="Int. J. Syst. Evol. Microbiol.">
        <title>The Global Catalogue of Microorganisms (GCM) 10K type strain sequencing project: providing services to taxonomists for standard genome sequencing and annotation.</title>
        <authorList>
            <consortium name="The Broad Institute Genomics Platform"/>
            <consortium name="The Broad Institute Genome Sequencing Center for Infectious Disease"/>
            <person name="Wu L."/>
            <person name="Ma J."/>
        </authorList>
    </citation>
    <scope>NUCLEOTIDE SEQUENCE [LARGE SCALE GENOMIC DNA]</scope>
    <source>
        <strain evidence="2">JCM 14718</strain>
    </source>
</reference>
<keyword evidence="2" id="KW-1185">Reference proteome</keyword>
<evidence type="ECO:0000313" key="2">
    <source>
        <dbReference type="Proteomes" id="UP001500618"/>
    </source>
</evidence>
<name>A0ABP4S3D6_9ACTN</name>
<accession>A0ABP4S3D6</accession>
<sequence>MHNRLTLQVRTPPESRWTGVELRVLVDGRDVVADVFEAGPNGDPDELLGPLAPERLSREVQLAEADCTEGCCGAIYVSVKRDGDDVVWDGWRNPDAVGVEIGPFRFDAEQYGAELARANGERGWEWPGRTIARLVRQALGDDPDVLGEWNSSVDFLQSRPSSRAEIELVFTSPPAETVTEFYRIFERAMEHRQFRLRLPVSDEPVMDQAQGIVDALSGSDPRERAEICGGYGNSIM</sequence>
<gene>
    <name evidence="1" type="ORF">GCM10009765_15050</name>
</gene>
<dbReference type="EMBL" id="BAAANY010000005">
    <property type="protein sequence ID" value="GAA1666578.1"/>
    <property type="molecule type" value="Genomic_DNA"/>
</dbReference>